<comment type="similarity">
    <text evidence="3">Belongs to the peptidase S1C family.</text>
</comment>
<keyword evidence="18" id="KW-1185">Reference proteome</keyword>
<evidence type="ECO:0000313" key="17">
    <source>
        <dbReference type="EMBL" id="QID17768.1"/>
    </source>
</evidence>
<keyword evidence="12" id="KW-0346">Stress response</keyword>
<dbReference type="Pfam" id="PF13180">
    <property type="entry name" value="PDZ_2"/>
    <property type="match status" value="1"/>
</dbReference>
<dbReference type="GO" id="GO:0006508">
    <property type="term" value="P:proteolysis"/>
    <property type="evidence" value="ECO:0007669"/>
    <property type="project" value="UniProtKB-KW"/>
</dbReference>
<accession>A0A6C1B4R8</accession>
<keyword evidence="7" id="KW-0732">Signal</keyword>
<keyword evidence="8" id="KW-0677">Repeat</keyword>
<gene>
    <name evidence="17" type="ORF">G3580_08990</name>
</gene>
<evidence type="ECO:0000256" key="7">
    <source>
        <dbReference type="ARBA" id="ARBA00022729"/>
    </source>
</evidence>
<sequence>MPERSAGRALLKWALLWLICLPALAGAADLPDFRALVRAEGATVVNIQADRPSLADTETAGSSGGIPEWLKRLEPEHPDVPEPRDDEGPAVGSGFILSQDGYILTNAHVIDGASALRVRLNDKRAFRAAVVGADRDSDIALIKIDATGLPVVRLGDPEALEVGEWVVAIGSPFGFEQSVTAGIISARGRVFPQESYVPFIQTDVAINPGNSGGPLFNLKGEVVGINSQIYSRTGGFMGVSFSIPIDLAMRIADQLKSSGEVRRGRIGVSIQEVTPHIARAFALDRLEGALVGTVEPDSPADRAGVKSGDVIVRFDDVVVRGSDDLPRIVGAVKPGSEVSMDIWRQGKRMSMPVTVGVWQHDSDTMMVPMQSRPEPPHLGLDVSVPNRAELVGRGARAGLLVEAASGPALAANLAPGDLLVATVRNGRLNSLGSVEALDVAIRSLADGEALVLLVQRGGGRSYVAIERP</sequence>
<dbReference type="PROSITE" id="PS50106">
    <property type="entry name" value="PDZ"/>
    <property type="match status" value="1"/>
</dbReference>
<dbReference type="SUPFAM" id="SSF50156">
    <property type="entry name" value="PDZ domain-like"/>
    <property type="match status" value="1"/>
</dbReference>
<evidence type="ECO:0000256" key="11">
    <source>
        <dbReference type="ARBA" id="ARBA00022825"/>
    </source>
</evidence>
<feature type="binding site" evidence="15">
    <location>
        <position position="138"/>
    </location>
    <ligand>
        <name>substrate</name>
    </ligand>
</feature>
<dbReference type="SMART" id="SM00228">
    <property type="entry name" value="PDZ"/>
    <property type="match status" value="1"/>
</dbReference>
<dbReference type="InterPro" id="IPR011782">
    <property type="entry name" value="Pept_S1C_Do"/>
</dbReference>
<feature type="domain" description="PDZ" evidence="16">
    <location>
        <begin position="250"/>
        <end position="321"/>
    </location>
</feature>
<dbReference type="PRINTS" id="PR00834">
    <property type="entry name" value="PROTEASES2C"/>
</dbReference>
<dbReference type="InterPro" id="IPR001478">
    <property type="entry name" value="PDZ"/>
</dbReference>
<comment type="catalytic activity">
    <reaction evidence="1">
        <text>Acts on substrates that are at least partially unfolded. The cleavage site P1 residue is normally between a pair of hydrophobic residues, such as Val-|-Val.</text>
        <dbReference type="EC" id="3.4.21.107"/>
    </reaction>
</comment>
<dbReference type="KEGG" id="azq:G3580_08990"/>
<dbReference type="Gene3D" id="2.40.10.120">
    <property type="match status" value="1"/>
</dbReference>
<organism evidence="17 18">
    <name type="scientific">Nitrogeniibacter mangrovi</name>
    <dbReference type="NCBI Taxonomy" id="2016596"/>
    <lineage>
        <taxon>Bacteria</taxon>
        <taxon>Pseudomonadati</taxon>
        <taxon>Pseudomonadota</taxon>
        <taxon>Betaproteobacteria</taxon>
        <taxon>Rhodocyclales</taxon>
        <taxon>Zoogloeaceae</taxon>
        <taxon>Nitrogeniibacter</taxon>
    </lineage>
</organism>
<evidence type="ECO:0000256" key="15">
    <source>
        <dbReference type="PIRSR" id="PIRSR611782-2"/>
    </source>
</evidence>
<feature type="binding site" evidence="15">
    <location>
        <position position="108"/>
    </location>
    <ligand>
        <name>substrate</name>
    </ligand>
</feature>
<dbReference type="GO" id="GO:0004252">
    <property type="term" value="F:serine-type endopeptidase activity"/>
    <property type="evidence" value="ECO:0007669"/>
    <property type="project" value="InterPro"/>
</dbReference>
<dbReference type="Pfam" id="PF13365">
    <property type="entry name" value="Trypsin_2"/>
    <property type="match status" value="1"/>
</dbReference>
<keyword evidence="6" id="KW-0645">Protease</keyword>
<evidence type="ECO:0000256" key="13">
    <source>
        <dbReference type="ARBA" id="ARBA00032850"/>
    </source>
</evidence>
<keyword evidence="10" id="KW-0378">Hydrolase</keyword>
<evidence type="ECO:0000256" key="3">
    <source>
        <dbReference type="ARBA" id="ARBA00010541"/>
    </source>
</evidence>
<evidence type="ECO:0000256" key="1">
    <source>
        <dbReference type="ARBA" id="ARBA00001772"/>
    </source>
</evidence>
<dbReference type="InterPro" id="IPR009003">
    <property type="entry name" value="Peptidase_S1_PA"/>
</dbReference>
<evidence type="ECO:0000256" key="9">
    <source>
        <dbReference type="ARBA" id="ARBA00022764"/>
    </source>
</evidence>
<dbReference type="NCBIfam" id="TIGR02037">
    <property type="entry name" value="degP_htrA_DO"/>
    <property type="match status" value="1"/>
</dbReference>
<feature type="active site" description="Charge relay system" evidence="14">
    <location>
        <position position="138"/>
    </location>
</feature>
<dbReference type="PANTHER" id="PTHR22939:SF130">
    <property type="entry name" value="PERIPLASMIC SERINE ENDOPROTEASE DEGP-LIKE-RELATED"/>
    <property type="match status" value="1"/>
</dbReference>
<feature type="active site" description="Charge relay system" evidence="14">
    <location>
        <position position="211"/>
    </location>
</feature>
<evidence type="ECO:0000256" key="10">
    <source>
        <dbReference type="ARBA" id="ARBA00022801"/>
    </source>
</evidence>
<evidence type="ECO:0000259" key="16">
    <source>
        <dbReference type="PROSITE" id="PS50106"/>
    </source>
</evidence>
<feature type="active site" description="Charge relay system" evidence="14">
    <location>
        <position position="108"/>
    </location>
</feature>
<keyword evidence="11" id="KW-0720">Serine protease</keyword>
<evidence type="ECO:0000313" key="18">
    <source>
        <dbReference type="Proteomes" id="UP000501991"/>
    </source>
</evidence>
<dbReference type="GO" id="GO:0042597">
    <property type="term" value="C:periplasmic space"/>
    <property type="evidence" value="ECO:0007669"/>
    <property type="project" value="UniProtKB-SubCell"/>
</dbReference>
<evidence type="ECO:0000256" key="14">
    <source>
        <dbReference type="PIRSR" id="PIRSR611782-1"/>
    </source>
</evidence>
<evidence type="ECO:0000256" key="12">
    <source>
        <dbReference type="ARBA" id="ARBA00023016"/>
    </source>
</evidence>
<feature type="binding site" evidence="15">
    <location>
        <begin position="209"/>
        <end position="211"/>
    </location>
    <ligand>
        <name>substrate</name>
    </ligand>
</feature>
<dbReference type="Proteomes" id="UP000501991">
    <property type="component" value="Chromosome"/>
</dbReference>
<proteinExistence type="inferred from homology"/>
<evidence type="ECO:0000256" key="5">
    <source>
        <dbReference type="ARBA" id="ARBA00013958"/>
    </source>
</evidence>
<comment type="subcellular location">
    <subcellularLocation>
        <location evidence="2">Periplasm</location>
    </subcellularLocation>
</comment>
<dbReference type="InterPro" id="IPR001940">
    <property type="entry name" value="Peptidase_S1C"/>
</dbReference>
<evidence type="ECO:0000256" key="2">
    <source>
        <dbReference type="ARBA" id="ARBA00004418"/>
    </source>
</evidence>
<dbReference type="InterPro" id="IPR036034">
    <property type="entry name" value="PDZ_sf"/>
</dbReference>
<evidence type="ECO:0000256" key="8">
    <source>
        <dbReference type="ARBA" id="ARBA00022737"/>
    </source>
</evidence>
<name>A0A6C1B4R8_9RHOO</name>
<dbReference type="EC" id="3.4.21.107" evidence="4"/>
<evidence type="ECO:0000256" key="6">
    <source>
        <dbReference type="ARBA" id="ARBA00022670"/>
    </source>
</evidence>
<dbReference type="CDD" id="cd10839">
    <property type="entry name" value="cpPDZ1_DegP-like"/>
    <property type="match status" value="1"/>
</dbReference>
<protein>
    <recommendedName>
        <fullName evidence="5">Probable periplasmic serine endoprotease DegP-like</fullName>
        <ecNumber evidence="4">3.4.21.107</ecNumber>
    </recommendedName>
    <alternativeName>
        <fullName evidence="13">Protease Do</fullName>
    </alternativeName>
</protein>
<dbReference type="SUPFAM" id="SSF50494">
    <property type="entry name" value="Trypsin-like serine proteases"/>
    <property type="match status" value="1"/>
</dbReference>
<dbReference type="AlphaFoldDB" id="A0A6C1B4R8"/>
<evidence type="ECO:0000256" key="4">
    <source>
        <dbReference type="ARBA" id="ARBA00013035"/>
    </source>
</evidence>
<keyword evidence="9" id="KW-0574">Periplasm</keyword>
<reference evidence="17 18" key="1">
    <citation type="submission" date="2020-02" db="EMBL/GenBank/DDBJ databases">
        <title>Nitrogenibacter mangrovi gen. nov., sp. nov. isolated from mangrove sediment, a denitrifying betaproteobacterium.</title>
        <authorList>
            <person name="Liao H."/>
            <person name="Tian Y."/>
        </authorList>
    </citation>
    <scope>NUCLEOTIDE SEQUENCE [LARGE SCALE GENOMIC DNA]</scope>
    <source>
        <strain evidence="17 18">M9-3-2</strain>
    </source>
</reference>
<dbReference type="Gene3D" id="2.30.42.10">
    <property type="match status" value="1"/>
</dbReference>
<dbReference type="EMBL" id="CP048836">
    <property type="protein sequence ID" value="QID17768.1"/>
    <property type="molecule type" value="Genomic_DNA"/>
</dbReference>
<dbReference type="RefSeq" id="WP_173764930.1">
    <property type="nucleotide sequence ID" value="NZ_CP048836.1"/>
</dbReference>
<dbReference type="PANTHER" id="PTHR22939">
    <property type="entry name" value="SERINE PROTEASE FAMILY S1C HTRA-RELATED"/>
    <property type="match status" value="1"/>
</dbReference>